<evidence type="ECO:0000256" key="5">
    <source>
        <dbReference type="ARBA" id="ARBA00023295"/>
    </source>
</evidence>
<dbReference type="PANTHER" id="PTHR43053:SF3">
    <property type="entry name" value="ALPHA-GALACTOSIDASE C-RELATED"/>
    <property type="match status" value="1"/>
</dbReference>
<dbReference type="InterPro" id="IPR031704">
    <property type="entry name" value="Glyco_hydro_36_N"/>
</dbReference>
<dbReference type="PANTHER" id="PTHR43053">
    <property type="entry name" value="GLYCOSIDASE FAMILY 31"/>
    <property type="match status" value="1"/>
</dbReference>
<keyword evidence="4 6" id="KW-0378">Hydrolase</keyword>
<dbReference type="InterPro" id="IPR000111">
    <property type="entry name" value="Glyco_hydro_27/36_CS"/>
</dbReference>
<evidence type="ECO:0000259" key="8">
    <source>
        <dbReference type="Pfam" id="PF16874"/>
    </source>
</evidence>
<dbReference type="Proteomes" id="UP000023566">
    <property type="component" value="Chromosome"/>
</dbReference>
<dbReference type="Pfam" id="PF16874">
    <property type="entry name" value="Glyco_hydro_36C"/>
    <property type="match status" value="1"/>
</dbReference>
<dbReference type="Pfam" id="PF16875">
    <property type="entry name" value="Glyco_hydro_36N"/>
    <property type="match status" value="1"/>
</dbReference>
<dbReference type="InterPro" id="IPR002252">
    <property type="entry name" value="Glyco_hydro_36"/>
</dbReference>
<dbReference type="InterPro" id="IPR050985">
    <property type="entry name" value="Alpha-glycosidase_related"/>
</dbReference>
<sequence length="700" mass="81655">MSIKYIPEKQIWVMTTSLTDYVIGVDVEGNLKHVYWGSKQPLLLDYMDLPKSIEHPGGGPIGPHRDEIMPWGGLRFTEPGIKVTFSDHIRDLHLTYDRHEVLAPDQLVIYLKDTLKPLTVKLNYKVIKEYDLIERYVEIMNEGTEALRIEQLMGAIWHFPVHPEYRLTYLAGLSRGETQVRTEWIQEGKKVLESRHGRTSHQFNPWFAIDFGTATEEYGDVYFGAIAFSGNWKIVVEKTPYQTLQVAAGFNDFDFCWTLKPGETFQSPVCIGGFTEKGFGEASRHMHRYQKRYILRNGDKIRKVMYNSWYATEFDVTEEGQKRLAEQAAQLGVELFVVDDGWFGARDHDRAGLGDWFPNKKKFPKGLHPLIQHVKSLGMDFGIWIEPEMVNPDSNLYRSRPDWVYRFPGRRNTEQRNQLVLNLSRPDVQEYIFSVLDDLLSNHEIDYIKWDMNRSFSEPGWPEAPPEHHREMWVRHVLGVYSILERLQKKHPHVAFESCSGGGARIDLGIMKYIDNVWPSDNTDPFDRLFIQEGYTYAYNTKAMLCWVTDVPDENNLRTTTLKYRFHSAMMGSLGIGLNLNKCSQLELQECKKYIDQYKEIRSIVQDGELYRLLSPRSSYGAVFQYVSSDRFRSVLFAFRHKQQFRHPFYPIKLRGLDPEAVYFCRQLNIKRSGFSLMTRGILLDLRGDYASELLMFEKI</sequence>
<dbReference type="RefSeq" id="WP_043904336.1">
    <property type="nucleotide sequence ID" value="NZ_CM002692.1"/>
</dbReference>
<feature type="domain" description="Glycosyl hydrolase family 36 C-terminal" evidence="8">
    <location>
        <begin position="623"/>
        <end position="697"/>
    </location>
</feature>
<feature type="domain" description="Glycosyl hydrolase family 36 N-terminal" evidence="9">
    <location>
        <begin position="29"/>
        <end position="260"/>
    </location>
</feature>
<comment type="caution">
    <text evidence="10">The sequence shown here is derived from an EMBL/GenBank/DDBJ whole genome shotgun (WGS) entry which is preliminary data.</text>
</comment>
<evidence type="ECO:0000256" key="7">
    <source>
        <dbReference type="PIRSR" id="PIRSR005536-1"/>
    </source>
</evidence>
<dbReference type="Gene3D" id="3.20.20.70">
    <property type="entry name" value="Aldolase class I"/>
    <property type="match status" value="1"/>
</dbReference>
<reference evidence="10 11" key="1">
    <citation type="journal article" date="2014" name="Appl. Microbiol. Biotechnol.">
        <title>Transformable facultative thermophile Geobacillus stearothermophilus NUB3621 as a host strain for metabolic engineering.</title>
        <authorList>
            <person name="Blanchard K."/>
            <person name="Robic S."/>
            <person name="Matsumura I."/>
        </authorList>
    </citation>
    <scope>NUCLEOTIDE SEQUENCE [LARGE SCALE GENOMIC DNA]</scope>
    <source>
        <strain evidence="10 11">NUB3621</strain>
    </source>
</reference>
<dbReference type="GO" id="GO:0004557">
    <property type="term" value="F:alpha-galactosidase activity"/>
    <property type="evidence" value="ECO:0007669"/>
    <property type="project" value="UniProtKB-UniRule"/>
</dbReference>
<gene>
    <name evidence="10" type="ORF">H839_06089</name>
</gene>
<name>A0ABC9VFB1_9BACL</name>
<dbReference type="InterPro" id="IPR017853">
    <property type="entry name" value="GH"/>
</dbReference>
<dbReference type="InterPro" id="IPR013785">
    <property type="entry name" value="Aldolase_TIM"/>
</dbReference>
<dbReference type="EC" id="3.2.1.22" evidence="3 6"/>
<evidence type="ECO:0000256" key="3">
    <source>
        <dbReference type="ARBA" id="ARBA00012755"/>
    </source>
</evidence>
<accession>A0ABC9VFB1</accession>
<dbReference type="PRINTS" id="PR00743">
    <property type="entry name" value="GLHYDRLASE36"/>
</dbReference>
<dbReference type="InterPro" id="IPR031705">
    <property type="entry name" value="Glyco_hydro_36_C"/>
</dbReference>
<evidence type="ECO:0000256" key="2">
    <source>
        <dbReference type="ARBA" id="ARBA00006202"/>
    </source>
</evidence>
<evidence type="ECO:0000256" key="1">
    <source>
        <dbReference type="ARBA" id="ARBA00001255"/>
    </source>
</evidence>
<dbReference type="FunFam" id="3.20.20.70:FF:000118">
    <property type="entry name" value="Alpha-galactosidase"/>
    <property type="match status" value="1"/>
</dbReference>
<dbReference type="CDD" id="cd14791">
    <property type="entry name" value="GH36"/>
    <property type="match status" value="1"/>
</dbReference>
<keyword evidence="5 6" id="KW-0326">Glycosidase</keyword>
<dbReference type="Gene3D" id="2.70.98.60">
    <property type="entry name" value="alpha-galactosidase from lactobacil brevis"/>
    <property type="match status" value="1"/>
</dbReference>
<evidence type="ECO:0000256" key="4">
    <source>
        <dbReference type="ARBA" id="ARBA00022801"/>
    </source>
</evidence>
<evidence type="ECO:0000313" key="11">
    <source>
        <dbReference type="Proteomes" id="UP000023566"/>
    </source>
</evidence>
<evidence type="ECO:0000256" key="6">
    <source>
        <dbReference type="PIRNR" id="PIRNR005536"/>
    </source>
</evidence>
<organism evidence="10 11">
    <name type="scientific">Parageobacillus genomosp. 1</name>
    <dbReference type="NCBI Taxonomy" id="1295642"/>
    <lineage>
        <taxon>Bacteria</taxon>
        <taxon>Bacillati</taxon>
        <taxon>Bacillota</taxon>
        <taxon>Bacilli</taxon>
        <taxon>Bacillales</taxon>
        <taxon>Anoxybacillaceae</taxon>
        <taxon>Parageobacillus</taxon>
    </lineage>
</organism>
<dbReference type="EMBL" id="AOTZ01000004">
    <property type="protein sequence ID" value="EZP77189.1"/>
    <property type="molecule type" value="Genomic_DNA"/>
</dbReference>
<dbReference type="PROSITE" id="PS00512">
    <property type="entry name" value="ALPHA_GALACTOSIDASE"/>
    <property type="match status" value="1"/>
</dbReference>
<dbReference type="SUPFAM" id="SSF51445">
    <property type="entry name" value="(Trans)glycosidases"/>
    <property type="match status" value="1"/>
</dbReference>
<dbReference type="Pfam" id="PF02065">
    <property type="entry name" value="Melibiase"/>
    <property type="match status" value="1"/>
</dbReference>
<feature type="active site" description="Proton donor" evidence="7">
    <location>
        <position position="521"/>
    </location>
</feature>
<proteinExistence type="inferred from homology"/>
<dbReference type="Gene3D" id="2.60.40.1180">
    <property type="entry name" value="Golgi alpha-mannosidase II"/>
    <property type="match status" value="1"/>
</dbReference>
<evidence type="ECO:0000313" key="10">
    <source>
        <dbReference type="EMBL" id="EZP77189.1"/>
    </source>
</evidence>
<dbReference type="InterPro" id="IPR013780">
    <property type="entry name" value="Glyco_hydro_b"/>
</dbReference>
<feature type="active site" description="Nucleophile" evidence="7">
    <location>
        <position position="451"/>
    </location>
</feature>
<dbReference type="AlphaFoldDB" id="A0ABC9VFB1"/>
<keyword evidence="11" id="KW-1185">Reference proteome</keyword>
<dbReference type="GO" id="GO:0016052">
    <property type="term" value="P:carbohydrate catabolic process"/>
    <property type="evidence" value="ECO:0007669"/>
    <property type="project" value="UniProtKB-ARBA"/>
</dbReference>
<comment type="catalytic activity">
    <reaction evidence="1 6">
        <text>Hydrolysis of terminal, non-reducing alpha-D-galactose residues in alpha-D-galactosides, including galactose oligosaccharides, galactomannans and galactolipids.</text>
        <dbReference type="EC" id="3.2.1.22"/>
    </reaction>
</comment>
<protein>
    <recommendedName>
        <fullName evidence="3 6">Alpha-galactosidase</fullName>
        <ecNumber evidence="3 6">3.2.1.22</ecNumber>
    </recommendedName>
</protein>
<dbReference type="InterPro" id="IPR038417">
    <property type="entry name" value="Alpga-gal_N_sf"/>
</dbReference>
<dbReference type="PIRSF" id="PIRSF005536">
    <property type="entry name" value="Agal"/>
    <property type="match status" value="1"/>
</dbReference>
<comment type="similarity">
    <text evidence="2">Belongs to the glycosyl hydrolase 36 family.</text>
</comment>
<evidence type="ECO:0000259" key="9">
    <source>
        <dbReference type="Pfam" id="PF16875"/>
    </source>
</evidence>